<comment type="caution">
    <text evidence="8">The sequence shown here is derived from an EMBL/GenBank/DDBJ whole genome shotgun (WGS) entry which is preliminary data.</text>
</comment>
<dbReference type="SUPFAM" id="SSF48508">
    <property type="entry name" value="Nuclear receptor ligand-binding domain"/>
    <property type="match status" value="1"/>
</dbReference>
<dbReference type="PANTHER" id="PTHR48092">
    <property type="entry name" value="KNIRPS-RELATED PROTEIN-RELATED"/>
    <property type="match status" value="1"/>
</dbReference>
<dbReference type="Proteomes" id="UP001434883">
    <property type="component" value="Unassembled WGS sequence"/>
</dbReference>
<dbReference type="Pfam" id="PF00104">
    <property type="entry name" value="Hormone_recep"/>
    <property type="match status" value="1"/>
</dbReference>
<evidence type="ECO:0000259" key="7">
    <source>
        <dbReference type="PROSITE" id="PS51843"/>
    </source>
</evidence>
<sequence>CCPMMCVLWSFCVLGFRGLPIEDQITLIQYSWMCLSSFCLSWRSYKHTNGQMLYFAPDLIFNEMWNSPRKSTVD</sequence>
<feature type="non-terminal residue" evidence="8">
    <location>
        <position position="1"/>
    </location>
</feature>
<keyword evidence="3" id="KW-0804">Transcription</keyword>
<feature type="signal peptide" evidence="6">
    <location>
        <begin position="1"/>
        <end position="18"/>
    </location>
</feature>
<evidence type="ECO:0000256" key="5">
    <source>
        <dbReference type="ARBA" id="ARBA00023242"/>
    </source>
</evidence>
<organism evidence="8 9">
    <name type="scientific">Xenoophorus captivus</name>
    <dbReference type="NCBI Taxonomy" id="1517983"/>
    <lineage>
        <taxon>Eukaryota</taxon>
        <taxon>Metazoa</taxon>
        <taxon>Chordata</taxon>
        <taxon>Craniata</taxon>
        <taxon>Vertebrata</taxon>
        <taxon>Euteleostomi</taxon>
        <taxon>Actinopterygii</taxon>
        <taxon>Neopterygii</taxon>
        <taxon>Teleostei</taxon>
        <taxon>Neoteleostei</taxon>
        <taxon>Acanthomorphata</taxon>
        <taxon>Ovalentaria</taxon>
        <taxon>Atherinomorphae</taxon>
        <taxon>Cyprinodontiformes</taxon>
        <taxon>Goodeidae</taxon>
        <taxon>Xenoophorus</taxon>
    </lineage>
</organism>
<protein>
    <submittedName>
        <fullName evidence="8">Mineralocorticoid receptor</fullName>
    </submittedName>
</protein>
<evidence type="ECO:0000256" key="4">
    <source>
        <dbReference type="ARBA" id="ARBA00023170"/>
    </source>
</evidence>
<feature type="chain" id="PRO_5047182446" evidence="6">
    <location>
        <begin position="19"/>
        <end position="74"/>
    </location>
</feature>
<dbReference type="InterPro" id="IPR050200">
    <property type="entry name" value="Nuclear_hormone_rcpt_NR3"/>
</dbReference>
<evidence type="ECO:0000256" key="1">
    <source>
        <dbReference type="ARBA" id="ARBA00023015"/>
    </source>
</evidence>
<dbReference type="EMBL" id="JAHRIN010062568">
    <property type="protein sequence ID" value="MEQ2213618.1"/>
    <property type="molecule type" value="Genomic_DNA"/>
</dbReference>
<gene>
    <name evidence="8" type="primary">NR3C2</name>
    <name evidence="8" type="ORF">XENOCAPTIV_017943</name>
</gene>
<dbReference type="InterPro" id="IPR000536">
    <property type="entry name" value="Nucl_hrmn_rcpt_lig-bd"/>
</dbReference>
<reference evidence="8 9" key="1">
    <citation type="submission" date="2021-06" db="EMBL/GenBank/DDBJ databases">
        <authorList>
            <person name="Palmer J.M."/>
        </authorList>
    </citation>
    <scope>NUCLEOTIDE SEQUENCE [LARGE SCALE GENOMIC DNA]</scope>
    <source>
        <strain evidence="8 9">XC_2019</strain>
        <tissue evidence="8">Muscle</tissue>
    </source>
</reference>
<evidence type="ECO:0000256" key="2">
    <source>
        <dbReference type="ARBA" id="ARBA00023125"/>
    </source>
</evidence>
<evidence type="ECO:0000256" key="6">
    <source>
        <dbReference type="SAM" id="SignalP"/>
    </source>
</evidence>
<evidence type="ECO:0000256" key="3">
    <source>
        <dbReference type="ARBA" id="ARBA00023163"/>
    </source>
</evidence>
<keyword evidence="2" id="KW-0238">DNA-binding</keyword>
<dbReference type="Gene3D" id="1.10.565.10">
    <property type="entry name" value="Retinoid X Receptor"/>
    <property type="match status" value="1"/>
</dbReference>
<dbReference type="InterPro" id="IPR035500">
    <property type="entry name" value="NHR-like_dom_sf"/>
</dbReference>
<keyword evidence="6" id="KW-0732">Signal</keyword>
<evidence type="ECO:0000313" key="8">
    <source>
        <dbReference type="EMBL" id="MEQ2213618.1"/>
    </source>
</evidence>
<accession>A0ABV0RZH7</accession>
<keyword evidence="4 8" id="KW-0675">Receptor</keyword>
<keyword evidence="9" id="KW-1185">Reference proteome</keyword>
<proteinExistence type="predicted"/>
<keyword evidence="1" id="KW-0805">Transcription regulation</keyword>
<name>A0ABV0RZH7_9TELE</name>
<keyword evidence="5" id="KW-0539">Nucleus</keyword>
<dbReference type="PROSITE" id="PS51843">
    <property type="entry name" value="NR_LBD"/>
    <property type="match status" value="1"/>
</dbReference>
<feature type="domain" description="NR LBD" evidence="7">
    <location>
        <begin position="1"/>
        <end position="74"/>
    </location>
</feature>
<evidence type="ECO:0000313" key="9">
    <source>
        <dbReference type="Proteomes" id="UP001434883"/>
    </source>
</evidence>